<protein>
    <recommendedName>
        <fullName evidence="2">Metallopeptidase family protein</fullName>
    </recommendedName>
</protein>
<gene>
    <name evidence="1" type="ORF">LCGC14_0256470</name>
</gene>
<comment type="caution">
    <text evidence="1">The sequence shown here is derived from an EMBL/GenBank/DDBJ whole genome shotgun (WGS) entry which is preliminary data.</text>
</comment>
<dbReference type="EMBL" id="LAZR01000136">
    <property type="protein sequence ID" value="KKN87606.1"/>
    <property type="molecule type" value="Genomic_DNA"/>
</dbReference>
<dbReference type="SUPFAM" id="SSF55486">
    <property type="entry name" value="Metalloproteases ('zincins'), catalytic domain"/>
    <property type="match status" value="1"/>
</dbReference>
<sequence>MKKEDFEKLVGRALKEMPKEIFERMENVAIVIEKKPSSKQLKKSEIRAGNLLLGLYQGVPKTTWGRGFGNILPDKITIFQESVERLARFENKILGILKNTILHEIAHHFGFDEKAIRTLEKKRKSK</sequence>
<name>A0A0F9WN90_9ZZZZ</name>
<evidence type="ECO:0008006" key="2">
    <source>
        <dbReference type="Google" id="ProtNLM"/>
    </source>
</evidence>
<organism evidence="1">
    <name type="scientific">marine sediment metagenome</name>
    <dbReference type="NCBI Taxonomy" id="412755"/>
    <lineage>
        <taxon>unclassified sequences</taxon>
        <taxon>metagenomes</taxon>
        <taxon>ecological metagenomes</taxon>
    </lineage>
</organism>
<dbReference type="CDD" id="cd12952">
    <property type="entry name" value="MMP_ACEL2062"/>
    <property type="match status" value="1"/>
</dbReference>
<dbReference type="AlphaFoldDB" id="A0A0F9WN90"/>
<dbReference type="Gene3D" id="3.30.2010.20">
    <property type="match status" value="1"/>
</dbReference>
<reference evidence="1" key="1">
    <citation type="journal article" date="2015" name="Nature">
        <title>Complex archaea that bridge the gap between prokaryotes and eukaryotes.</title>
        <authorList>
            <person name="Spang A."/>
            <person name="Saw J.H."/>
            <person name="Jorgensen S.L."/>
            <person name="Zaremba-Niedzwiedzka K."/>
            <person name="Martijn J."/>
            <person name="Lind A.E."/>
            <person name="van Eijk R."/>
            <person name="Schleper C."/>
            <person name="Guy L."/>
            <person name="Ettema T.J."/>
        </authorList>
    </citation>
    <scope>NUCLEOTIDE SEQUENCE</scope>
</reference>
<proteinExistence type="predicted"/>
<dbReference type="InterPro" id="IPR038555">
    <property type="entry name" value="Zincin_1_sf"/>
</dbReference>
<evidence type="ECO:0000313" key="1">
    <source>
        <dbReference type="EMBL" id="KKN87606.1"/>
    </source>
</evidence>
<dbReference type="Pfam" id="PF06262">
    <property type="entry name" value="Zincin_1"/>
    <property type="match status" value="1"/>
</dbReference>
<accession>A0A0F9WN90</accession>
<dbReference type="InterPro" id="IPR010428">
    <property type="entry name" value="Zincin_1"/>
</dbReference>